<evidence type="ECO:0000313" key="2">
    <source>
        <dbReference type="EMBL" id="KJV06547.1"/>
    </source>
</evidence>
<dbReference type="InterPro" id="IPR036249">
    <property type="entry name" value="Thioredoxin-like_sf"/>
</dbReference>
<dbReference type="RefSeq" id="WP_045779192.1">
    <property type="nucleotide sequence ID" value="NZ_LAJX01000102.1"/>
</dbReference>
<dbReference type="AlphaFoldDB" id="A0A0F3IIP5"/>
<organism evidence="2 3">
    <name type="scientific">Methylocucumis oryzae</name>
    <dbReference type="NCBI Taxonomy" id="1632867"/>
    <lineage>
        <taxon>Bacteria</taxon>
        <taxon>Pseudomonadati</taxon>
        <taxon>Pseudomonadota</taxon>
        <taxon>Gammaproteobacteria</taxon>
        <taxon>Methylococcales</taxon>
        <taxon>Methylococcaceae</taxon>
        <taxon>Methylocucumis</taxon>
    </lineage>
</organism>
<dbReference type="OrthoDB" id="9764248at2"/>
<dbReference type="SUPFAM" id="SSF52833">
    <property type="entry name" value="Thioredoxin-like"/>
    <property type="match status" value="1"/>
</dbReference>
<protein>
    <recommendedName>
        <fullName evidence="1">GST N-terminal domain-containing protein</fullName>
    </recommendedName>
</protein>
<dbReference type="InterPro" id="IPR004045">
    <property type="entry name" value="Glutathione_S-Trfase_N"/>
</dbReference>
<comment type="caution">
    <text evidence="2">The sequence shown here is derived from an EMBL/GenBank/DDBJ whole genome shotgun (WGS) entry which is preliminary data.</text>
</comment>
<evidence type="ECO:0000313" key="3">
    <source>
        <dbReference type="Proteomes" id="UP000033684"/>
    </source>
</evidence>
<sequence>MIKPGNTRRGVYSKPVNQLLTLPVSHLCELIRWLLDRGGVPYRESGQVPVLHFFAFLLAGADTKAMPVLITNEATLGSLREAIDYIDARLPEALRLWPSNPSEREQTERLLGILLNDLAIATRNYAYAMLLPHKEVVLPLWQQRVPGWQQWLAAKIYLWLAGVLAKKFTGRYCANHHQPI</sequence>
<proteinExistence type="predicted"/>
<gene>
    <name evidence="2" type="ORF">VZ94_10435</name>
</gene>
<name>A0A0F3IIP5_9GAMM</name>
<reference evidence="3" key="1">
    <citation type="submission" date="2015-03" db="EMBL/GenBank/DDBJ databases">
        <title>Draft genome sequence of a novel methanotroph (Sn10-6) isolated from flooded ricefield rhizosphere in India.</title>
        <authorList>
            <person name="Pandit P.S."/>
            <person name="Pore S.D."/>
            <person name="Arora P."/>
            <person name="Kapse N.G."/>
            <person name="Dhakephalkar P.K."/>
            <person name="Rahalkar M.C."/>
        </authorList>
    </citation>
    <scope>NUCLEOTIDE SEQUENCE [LARGE SCALE GENOMIC DNA]</scope>
    <source>
        <strain evidence="3">Sn10-6</strain>
    </source>
</reference>
<keyword evidence="3" id="KW-1185">Reference proteome</keyword>
<dbReference type="EMBL" id="LAJX01000102">
    <property type="protein sequence ID" value="KJV06547.1"/>
    <property type="molecule type" value="Genomic_DNA"/>
</dbReference>
<dbReference type="Pfam" id="PF13417">
    <property type="entry name" value="GST_N_3"/>
    <property type="match status" value="1"/>
</dbReference>
<dbReference type="Proteomes" id="UP000033684">
    <property type="component" value="Unassembled WGS sequence"/>
</dbReference>
<reference evidence="2 3" key="2">
    <citation type="journal article" date="2016" name="Microb. Ecol.">
        <title>Genome Characteristics of a Novel Type I Methanotroph (Sn10-6) Isolated from a Flooded Indian Rice Field.</title>
        <authorList>
            <person name="Rahalkar M.C."/>
            <person name="Pandit P.S."/>
            <person name="Dhakephalkar P.K."/>
            <person name="Pore S."/>
            <person name="Arora P."/>
            <person name="Kapse N."/>
        </authorList>
    </citation>
    <scope>NUCLEOTIDE SEQUENCE [LARGE SCALE GENOMIC DNA]</scope>
    <source>
        <strain evidence="2 3">Sn10-6</strain>
    </source>
</reference>
<feature type="domain" description="GST N-terminal" evidence="1">
    <location>
        <begin position="19"/>
        <end position="91"/>
    </location>
</feature>
<evidence type="ECO:0000259" key="1">
    <source>
        <dbReference type="Pfam" id="PF13417"/>
    </source>
</evidence>
<accession>A0A0F3IIP5</accession>